<dbReference type="SUPFAM" id="SSF53756">
    <property type="entry name" value="UDP-Glycosyltransferase/glycogen phosphorylase"/>
    <property type="match status" value="1"/>
</dbReference>
<gene>
    <name evidence="1" type="ORF">HPT29_018175</name>
</gene>
<organism evidence="1 2">
    <name type="scientific">Microvirga terrae</name>
    <dbReference type="NCBI Taxonomy" id="2740529"/>
    <lineage>
        <taxon>Bacteria</taxon>
        <taxon>Pseudomonadati</taxon>
        <taxon>Pseudomonadota</taxon>
        <taxon>Alphaproteobacteria</taxon>
        <taxon>Hyphomicrobiales</taxon>
        <taxon>Methylobacteriaceae</taxon>
        <taxon>Microvirga</taxon>
    </lineage>
</organism>
<sequence length="347" mass="40603">MNAGHNNMPGDNVILLFYKEFEADKFIKYDRYLKRILKPIYHKFHTRQKKTGFAVSFSLLHRALVQAGYDVRINDFTFARQHLEHPVGLVGFPTILEGWDLPNPALLGPSLYDHPGLAPNLMQDERFQGYLVLADWMRDMFKPVYGDRCTSWFAGIDTEEWPDTRSAAKDIDILIYDKIRWDRYVFEPHLLAPIRSKLAQRGLQVAELRYKFHDHRTYQDMLRRSKAMLFLCEHETQGIAYQEALACNVPVLAWDFGMWADPLWKIFSQTPIPASSVPFFSDRCGRRFRVLAEFDNCLQDFLDNMDSYEPRQFVSENLSLSQSAHLYASQYFSLLKRHTARSPDRVS</sequence>
<keyword evidence="2" id="KW-1185">Reference proteome</keyword>
<dbReference type="RefSeq" id="WP_173947164.1">
    <property type="nucleotide sequence ID" value="NZ_CP102845.1"/>
</dbReference>
<dbReference type="Gene3D" id="3.40.50.2000">
    <property type="entry name" value="Glycogen Phosphorylase B"/>
    <property type="match status" value="1"/>
</dbReference>
<evidence type="ECO:0000313" key="1">
    <source>
        <dbReference type="EMBL" id="UVF18416.1"/>
    </source>
</evidence>
<reference evidence="1" key="1">
    <citation type="submission" date="2022-08" db="EMBL/GenBank/DDBJ databases">
        <title>Microvirga terrae sp. nov., isolated from soil.</title>
        <authorList>
            <person name="Kim K.H."/>
            <person name="Seo Y.L."/>
            <person name="Kim J.M."/>
            <person name="Lee J.K."/>
            <person name="Han D.M."/>
            <person name="Jeon C.O."/>
        </authorList>
    </citation>
    <scope>NUCLEOTIDE SEQUENCE</scope>
    <source>
        <strain evidence="1">R24</strain>
    </source>
</reference>
<accession>A0ABY5RMH1</accession>
<dbReference type="EMBL" id="CP102845">
    <property type="protein sequence ID" value="UVF18416.1"/>
    <property type="molecule type" value="Genomic_DNA"/>
</dbReference>
<evidence type="ECO:0000313" key="2">
    <source>
        <dbReference type="Proteomes" id="UP001017257"/>
    </source>
</evidence>
<name>A0ABY5RMH1_9HYPH</name>
<proteinExistence type="predicted"/>
<protein>
    <submittedName>
        <fullName evidence="1">Glycosyltransferase</fullName>
    </submittedName>
</protein>
<dbReference type="Proteomes" id="UP001017257">
    <property type="component" value="Chromosome"/>
</dbReference>